<dbReference type="OrthoDB" id="10250105at2759"/>
<dbReference type="STRING" id="1071378.G0W3I2"/>
<feature type="domain" description="BPL/LPL catalytic" evidence="1">
    <location>
        <begin position="372"/>
        <end position="603"/>
    </location>
</feature>
<dbReference type="Pfam" id="PF03099">
    <property type="entry name" value="BPL_LplA_LipB"/>
    <property type="match status" value="1"/>
</dbReference>
<dbReference type="InterPro" id="IPR045864">
    <property type="entry name" value="aa-tRNA-synth_II/BPL/LPL"/>
</dbReference>
<dbReference type="OMA" id="HHAFYSN"/>
<evidence type="ECO:0000313" key="3">
    <source>
        <dbReference type="Proteomes" id="UP000000689"/>
    </source>
</evidence>
<dbReference type="InterPro" id="IPR019197">
    <property type="entry name" value="Biotin-prot_ligase_N"/>
</dbReference>
<dbReference type="GO" id="GO:0004077">
    <property type="term" value="F:biotin--[biotin carboxyl-carrier protein] ligase activity"/>
    <property type="evidence" value="ECO:0007669"/>
    <property type="project" value="EnsemblFungi"/>
</dbReference>
<dbReference type="GO" id="GO:0005737">
    <property type="term" value="C:cytoplasm"/>
    <property type="evidence" value="ECO:0007669"/>
    <property type="project" value="TreeGrafter"/>
</dbReference>
<keyword evidence="3" id="KW-1185">Reference proteome</keyword>
<dbReference type="CDD" id="cd03144">
    <property type="entry name" value="GATase1_ScBLP_like"/>
    <property type="match status" value="1"/>
</dbReference>
<dbReference type="KEGG" id="ndi:NDAI_0A02120"/>
<evidence type="ECO:0000259" key="1">
    <source>
        <dbReference type="PROSITE" id="PS51733"/>
    </source>
</evidence>
<dbReference type="AlphaFoldDB" id="G0W3I2"/>
<dbReference type="Proteomes" id="UP000000689">
    <property type="component" value="Chromosome 1"/>
</dbReference>
<dbReference type="SUPFAM" id="SSF55681">
    <property type="entry name" value="Class II aaRS and biotin synthetases"/>
    <property type="match status" value="1"/>
</dbReference>
<dbReference type="InterPro" id="IPR029062">
    <property type="entry name" value="Class_I_gatase-like"/>
</dbReference>
<dbReference type="GeneID" id="11495394"/>
<organism evidence="2 3">
    <name type="scientific">Naumovozyma dairenensis (strain ATCC 10597 / BCRC 20456 / CBS 421 / NBRC 0211 / NRRL Y-12639)</name>
    <name type="common">Saccharomyces dairenensis</name>
    <dbReference type="NCBI Taxonomy" id="1071378"/>
    <lineage>
        <taxon>Eukaryota</taxon>
        <taxon>Fungi</taxon>
        <taxon>Dikarya</taxon>
        <taxon>Ascomycota</taxon>
        <taxon>Saccharomycotina</taxon>
        <taxon>Saccharomycetes</taxon>
        <taxon>Saccharomycetales</taxon>
        <taxon>Saccharomycetaceae</taxon>
        <taxon>Naumovozyma</taxon>
    </lineage>
</organism>
<gene>
    <name evidence="2" type="primary">NDAI0A02120</name>
    <name evidence="2" type="ordered locus">NDAI_0A02120</name>
</gene>
<evidence type="ECO:0000313" key="2">
    <source>
        <dbReference type="EMBL" id="CCD22370.1"/>
    </source>
</evidence>
<dbReference type="PANTHER" id="PTHR12835">
    <property type="entry name" value="BIOTIN PROTEIN LIGASE"/>
    <property type="match status" value="1"/>
</dbReference>
<dbReference type="Gene3D" id="3.30.930.10">
    <property type="entry name" value="Bira Bifunctional Protein, Domain 2"/>
    <property type="match status" value="1"/>
</dbReference>
<sequence>MNVLIYNGPGTTPGSVKHVVDSLRLFLEPYYAVSTVSAKVLETEPWMTKTAAVVFPGGADLPYVKECKPIIPLLKHFVSKEGGIYIGFCAGAYFGSSRVEFCVGNPTMEVSSNRDLQFFKGIARGPAFNGFQYHSEAGARPAKLRLQDGSVFSTYFNGGPVFVDADHYENVEVLAHYAEKVDTPYSDNGKGGEPAASILCTVGTGKALLVGAHPEFVPSVLEKSEDKKFVSSVVSILKKNETKRLEFMRYILSKATLKCNSTLQNAKLPDLTPILAIASPHNKNLIGQWKDNLKNITDKELPTENQVNFKDENDNFELYNGFTNYDLATRPLVNKDVNADVKTIIVPTQDELFPPPALTPSFDISKYFATLSPANTLGSFLLYGEVVTSTSELLNTNKSLLSSLPENTVLHIGSLQISGRGRSGNSWVNPKGVSASTAVVSLPLQSPTTGDNISVVFVQYLSMLAYCEAIANYSPGYEDLPVRIKWPNDLYALKPDYYYEKKMSLLGKSFDPSLVPLTDIDPAYAKIAGLLVNTNFINNKYSLLIGCGLNVTNSEPTTSLKQWVDILNEERRVNGLPALPNIEVEILLAKYMNNLEVLLKQFIDRGAAIILPQYYNLWLHSEQIVTLTSLGNIRAKISGITPDYGLLIAKELVSGSDSDFTGNVYHLQPDGNTFDIFKGLIAQKAI</sequence>
<dbReference type="InterPro" id="IPR004143">
    <property type="entry name" value="BPL_LPL_catalytic"/>
</dbReference>
<proteinExistence type="predicted"/>
<dbReference type="HOGENOM" id="CLU_006150_1_1_1"/>
<name>G0W3I2_NAUDC</name>
<dbReference type="Pfam" id="PF09825">
    <property type="entry name" value="BPL_N"/>
    <property type="match status" value="1"/>
</dbReference>
<dbReference type="PANTHER" id="PTHR12835:SF5">
    <property type="entry name" value="BIOTIN--PROTEIN LIGASE"/>
    <property type="match status" value="1"/>
</dbReference>
<protein>
    <recommendedName>
        <fullName evidence="1">BPL/LPL catalytic domain-containing protein</fullName>
    </recommendedName>
</protein>
<dbReference type="PROSITE" id="PS51733">
    <property type="entry name" value="BPL_LPL_CATALYTIC"/>
    <property type="match status" value="1"/>
</dbReference>
<dbReference type="EMBL" id="HE580267">
    <property type="protein sequence ID" value="CCD22370.1"/>
    <property type="molecule type" value="Genomic_DNA"/>
</dbReference>
<dbReference type="SUPFAM" id="SSF52317">
    <property type="entry name" value="Class I glutamine amidotransferase-like"/>
    <property type="match status" value="1"/>
</dbReference>
<reference evidence="2 3" key="1">
    <citation type="journal article" date="2011" name="Proc. Natl. Acad. Sci. U.S.A.">
        <title>Evolutionary erosion of yeast sex chromosomes by mating-type switching accidents.</title>
        <authorList>
            <person name="Gordon J.L."/>
            <person name="Armisen D."/>
            <person name="Proux-Wera E."/>
            <person name="Oheigeartaigh S.S."/>
            <person name="Byrne K.P."/>
            <person name="Wolfe K.H."/>
        </authorList>
    </citation>
    <scope>NUCLEOTIDE SEQUENCE [LARGE SCALE GENOMIC DNA]</scope>
    <source>
        <strain evidence="3">ATCC 10597 / BCRC 20456 / CBS 421 / NBRC 0211 / NRRL Y-12639</strain>
    </source>
</reference>
<accession>G0W3I2</accession>
<dbReference type="eggNOG" id="KOG1536">
    <property type="taxonomic scope" value="Eukaryota"/>
</dbReference>
<dbReference type="RefSeq" id="XP_003667613.1">
    <property type="nucleotide sequence ID" value="XM_003667565.1"/>
</dbReference>